<feature type="domain" description="Thiamin pyrophosphokinase thiamin-binding" evidence="6">
    <location>
        <begin position="132"/>
        <end position="206"/>
    </location>
</feature>
<dbReference type="RefSeq" id="WP_317406311.1">
    <property type="nucleotide sequence ID" value="NZ_CP085144.1"/>
</dbReference>
<dbReference type="NCBIfam" id="TIGR01378">
    <property type="entry name" value="thi_PPkinase"/>
    <property type="match status" value="1"/>
</dbReference>
<reference evidence="8" key="1">
    <citation type="journal article" date="2022" name="Microorganisms">
        <title>Beyond the ABCs#Discovery of Three New Plasmid Types in Rhodobacterales (RepQ, RepY, RepW).</title>
        <authorList>
            <person name="Freese H.M."/>
            <person name="Ringel V."/>
            <person name="Overmann J."/>
            <person name="Petersen J."/>
        </authorList>
    </citation>
    <scope>NUCLEOTIDE SEQUENCE [LARGE SCALE GENOMIC DNA]</scope>
    <source>
        <strain evidence="8">DSM 109990</strain>
    </source>
</reference>
<keyword evidence="8" id="KW-1185">Reference proteome</keyword>
<dbReference type="EMBL" id="CP085144">
    <property type="protein sequence ID" value="UOA14190.1"/>
    <property type="molecule type" value="Genomic_DNA"/>
</dbReference>
<evidence type="ECO:0000256" key="1">
    <source>
        <dbReference type="ARBA" id="ARBA00022679"/>
    </source>
</evidence>
<keyword evidence="1" id="KW-0808">Transferase</keyword>
<dbReference type="SMART" id="SM00983">
    <property type="entry name" value="TPK_B1_binding"/>
    <property type="match status" value="1"/>
</dbReference>
<keyword evidence="4" id="KW-0067">ATP-binding</keyword>
<dbReference type="InterPro" id="IPR036371">
    <property type="entry name" value="TPK_B1-bd_sf"/>
</dbReference>
<evidence type="ECO:0000313" key="8">
    <source>
        <dbReference type="Proteomes" id="UP000831019"/>
    </source>
</evidence>
<name>A0ABY3ZJ96_9RHOB</name>
<evidence type="ECO:0000313" key="7">
    <source>
        <dbReference type="EMBL" id="UOA14190.1"/>
    </source>
</evidence>
<dbReference type="CDD" id="cd07995">
    <property type="entry name" value="TPK"/>
    <property type="match status" value="1"/>
</dbReference>
<evidence type="ECO:0000256" key="5">
    <source>
        <dbReference type="NCBIfam" id="TIGR01378"/>
    </source>
</evidence>
<dbReference type="PANTHER" id="PTHR41299">
    <property type="entry name" value="THIAMINE PYROPHOSPHOKINASE"/>
    <property type="match status" value="1"/>
</dbReference>
<protein>
    <recommendedName>
        <fullName evidence="5">Thiamine diphosphokinase</fullName>
        <ecNumber evidence="5">2.7.6.2</ecNumber>
    </recommendedName>
</protein>
<dbReference type="InterPro" id="IPR007371">
    <property type="entry name" value="TPK_catalytic"/>
</dbReference>
<dbReference type="InterPro" id="IPR006282">
    <property type="entry name" value="Thi_PPkinase"/>
</dbReference>
<gene>
    <name evidence="7" type="ORF">DSM109990_00989</name>
</gene>
<evidence type="ECO:0000256" key="4">
    <source>
        <dbReference type="ARBA" id="ARBA00022840"/>
    </source>
</evidence>
<dbReference type="Gene3D" id="3.40.50.10240">
    <property type="entry name" value="Thiamin pyrophosphokinase, catalytic domain"/>
    <property type="match status" value="1"/>
</dbReference>
<dbReference type="Pfam" id="PF04265">
    <property type="entry name" value="TPK_B1_binding"/>
    <property type="match status" value="1"/>
</dbReference>
<dbReference type="InterPro" id="IPR036759">
    <property type="entry name" value="TPK_catalytic_sf"/>
</dbReference>
<proteinExistence type="predicted"/>
<dbReference type="PANTHER" id="PTHR41299:SF1">
    <property type="entry name" value="THIAMINE PYROPHOSPHOKINASE"/>
    <property type="match status" value="1"/>
</dbReference>
<evidence type="ECO:0000256" key="3">
    <source>
        <dbReference type="ARBA" id="ARBA00022777"/>
    </source>
</evidence>
<accession>A0ABY3ZJ96</accession>
<keyword evidence="3" id="KW-0418">Kinase</keyword>
<dbReference type="InterPro" id="IPR053149">
    <property type="entry name" value="TPK"/>
</dbReference>
<dbReference type="Proteomes" id="UP000831019">
    <property type="component" value="Chromosome"/>
</dbReference>
<evidence type="ECO:0000256" key="2">
    <source>
        <dbReference type="ARBA" id="ARBA00022741"/>
    </source>
</evidence>
<dbReference type="Pfam" id="PF04263">
    <property type="entry name" value="TPK_catalytic"/>
    <property type="match status" value="1"/>
</dbReference>
<dbReference type="SUPFAM" id="SSF63862">
    <property type="entry name" value="Thiamin pyrophosphokinase, substrate-binding domain"/>
    <property type="match status" value="1"/>
</dbReference>
<evidence type="ECO:0000259" key="6">
    <source>
        <dbReference type="SMART" id="SM00983"/>
    </source>
</evidence>
<sequence length="231" mass="23920">MTTTDYIVRDSGPVTLIGGGEAFEGDLEAALALAPTCVAADSGAALAVAAGVPLTALIGDLDSTPAEVLAQVPTERCHRIAEQESTDFEKALTRIDAPLVLGVGFTGARVDHQLAAFNTLAAHPHLPCILLGAQEIVMLAPPQITLPTAAGDVVSLMPLGPVQGRSVGLEWPIDGLDFAPGGRIGTSNRALGSVKLEISGPDMLLILPRRLMAPLAAQLLRPMHVPWPARA</sequence>
<keyword evidence="2" id="KW-0547">Nucleotide-binding</keyword>
<dbReference type="InterPro" id="IPR007373">
    <property type="entry name" value="Thiamin_PyroPKinase_B1-bd"/>
</dbReference>
<dbReference type="SUPFAM" id="SSF63999">
    <property type="entry name" value="Thiamin pyrophosphokinase, catalytic domain"/>
    <property type="match status" value="1"/>
</dbReference>
<dbReference type="EC" id="2.7.6.2" evidence="5"/>
<organism evidence="7 8">
    <name type="scientific">Sulfitobacter dubius</name>
    <dbReference type="NCBI Taxonomy" id="218673"/>
    <lineage>
        <taxon>Bacteria</taxon>
        <taxon>Pseudomonadati</taxon>
        <taxon>Pseudomonadota</taxon>
        <taxon>Alphaproteobacteria</taxon>
        <taxon>Rhodobacterales</taxon>
        <taxon>Roseobacteraceae</taxon>
        <taxon>Sulfitobacter</taxon>
    </lineage>
</organism>